<comment type="caution">
    <text evidence="3">The sequence shown here is derived from an EMBL/GenBank/DDBJ whole genome shotgun (WGS) entry which is preliminary data.</text>
</comment>
<reference evidence="3 4" key="1">
    <citation type="submission" date="2018-07" db="EMBL/GenBank/DDBJ databases">
        <title>Genomic and Epidemiologic Investigation of an Indolent Hospital Outbreak.</title>
        <authorList>
            <person name="Johnson R.C."/>
            <person name="Deming C."/>
            <person name="Conlan S."/>
            <person name="Zellmer C.J."/>
            <person name="Michelin A.V."/>
            <person name="Lee-Lin S."/>
            <person name="Thomas P.J."/>
            <person name="Park M."/>
            <person name="Weingarten R.A."/>
            <person name="Less J."/>
            <person name="Dekker J.P."/>
            <person name="Frank K.M."/>
            <person name="Musser K.A."/>
            <person name="Mcquiston J.R."/>
            <person name="Henderson D.K."/>
            <person name="Lau A.F."/>
            <person name="Palmore T.N."/>
            <person name="Segre J.A."/>
        </authorList>
    </citation>
    <scope>NUCLEOTIDE SEQUENCE [LARGE SCALE GENOMIC DNA]</scope>
    <source>
        <strain evidence="3 4">SK-CDC1_0717</strain>
    </source>
</reference>
<dbReference type="SUPFAM" id="SSF52096">
    <property type="entry name" value="ClpP/crotonase"/>
    <property type="match status" value="1"/>
</dbReference>
<name>A0A430G7Z2_9SPHN</name>
<gene>
    <name evidence="3" type="ORF">DAH66_02335</name>
</gene>
<dbReference type="RefSeq" id="WP_126003445.1">
    <property type="nucleotide sequence ID" value="NZ_QQYZ01000002.1"/>
</dbReference>
<protein>
    <submittedName>
        <fullName evidence="3">Enoyl-CoA hydratase/isomerase family protein</fullName>
    </submittedName>
</protein>
<dbReference type="Gene3D" id="1.10.12.10">
    <property type="entry name" value="Lyase 2-enoyl-coa Hydratase, Chain A, domain 2"/>
    <property type="match status" value="1"/>
</dbReference>
<evidence type="ECO:0000256" key="1">
    <source>
        <dbReference type="ARBA" id="ARBA00005254"/>
    </source>
</evidence>
<dbReference type="GO" id="GO:0016853">
    <property type="term" value="F:isomerase activity"/>
    <property type="evidence" value="ECO:0007669"/>
    <property type="project" value="UniProtKB-KW"/>
</dbReference>
<evidence type="ECO:0000256" key="2">
    <source>
        <dbReference type="RuleBase" id="RU003707"/>
    </source>
</evidence>
<sequence length="304" mass="32086">MLTPGDGACTGIRPPTNWIHHQRQFSAGQRDHRVCRAVFDYRGFMSEFILQREQDGVVVLTLNVPQLRNAISLEMRKALLGHLREAGNNPDIRAVVLTGAGGNFCSGGQLQPTNGAVAPDAQRTKRNIAILQDIVRLLSGGPKPTIAAVEGYAYGAGMSLATACDVLVAGESARFCASFGKIGLMADAGMLWSLPQRVGPGRAREMMLTGRIVEATEAGALGLANRVVPAGSALATALEVAAGFAGVAPLAIAAMKRVMARGPNSLEDVLHAESDAQPVLALSQDYVEGRTAFKEKRAPMFRGA</sequence>
<dbReference type="Gene3D" id="3.90.226.10">
    <property type="entry name" value="2-enoyl-CoA Hydratase, Chain A, domain 1"/>
    <property type="match status" value="1"/>
</dbReference>
<evidence type="ECO:0000313" key="3">
    <source>
        <dbReference type="EMBL" id="RSY89517.1"/>
    </source>
</evidence>
<comment type="similarity">
    <text evidence="1 2">Belongs to the enoyl-CoA hydratase/isomerase family.</text>
</comment>
<dbReference type="InterPro" id="IPR014748">
    <property type="entry name" value="Enoyl-CoA_hydra_C"/>
</dbReference>
<dbReference type="InterPro" id="IPR029045">
    <property type="entry name" value="ClpP/crotonase-like_dom_sf"/>
</dbReference>
<dbReference type="AlphaFoldDB" id="A0A430G7Z2"/>
<dbReference type="CDD" id="cd06558">
    <property type="entry name" value="crotonase-like"/>
    <property type="match status" value="1"/>
</dbReference>
<dbReference type="EMBL" id="QQYZ01000002">
    <property type="protein sequence ID" value="RSY89517.1"/>
    <property type="molecule type" value="Genomic_DNA"/>
</dbReference>
<organism evidence="3 4">
    <name type="scientific">Sphingomonas koreensis</name>
    <dbReference type="NCBI Taxonomy" id="93064"/>
    <lineage>
        <taxon>Bacteria</taxon>
        <taxon>Pseudomonadati</taxon>
        <taxon>Pseudomonadota</taxon>
        <taxon>Alphaproteobacteria</taxon>
        <taxon>Sphingomonadales</taxon>
        <taxon>Sphingomonadaceae</taxon>
        <taxon>Sphingomonas</taxon>
    </lineage>
</organism>
<evidence type="ECO:0000313" key="4">
    <source>
        <dbReference type="Proteomes" id="UP000287746"/>
    </source>
</evidence>
<dbReference type="PANTHER" id="PTHR43459">
    <property type="entry name" value="ENOYL-COA HYDRATASE"/>
    <property type="match status" value="1"/>
</dbReference>
<accession>A0A430G7Z2</accession>
<keyword evidence="3" id="KW-0413">Isomerase</keyword>
<dbReference type="InterPro" id="IPR001753">
    <property type="entry name" value="Enoyl-CoA_hydra/iso"/>
</dbReference>
<dbReference type="Pfam" id="PF00378">
    <property type="entry name" value="ECH_1"/>
    <property type="match status" value="1"/>
</dbReference>
<dbReference type="PANTHER" id="PTHR43459:SF1">
    <property type="entry name" value="EG:BACN32G11.4 PROTEIN"/>
    <property type="match status" value="1"/>
</dbReference>
<dbReference type="InterPro" id="IPR018376">
    <property type="entry name" value="Enoyl-CoA_hyd/isom_CS"/>
</dbReference>
<proteinExistence type="inferred from homology"/>
<dbReference type="PROSITE" id="PS00166">
    <property type="entry name" value="ENOYL_COA_HYDRATASE"/>
    <property type="match status" value="1"/>
</dbReference>
<dbReference type="Proteomes" id="UP000287746">
    <property type="component" value="Unassembled WGS sequence"/>
</dbReference>